<accession>A0A0F8XVY0</accession>
<reference evidence="1" key="1">
    <citation type="journal article" date="2015" name="Nature">
        <title>Complex archaea that bridge the gap between prokaryotes and eukaryotes.</title>
        <authorList>
            <person name="Spang A."/>
            <person name="Saw J.H."/>
            <person name="Jorgensen S.L."/>
            <person name="Zaremba-Niedzwiedzka K."/>
            <person name="Martijn J."/>
            <person name="Lind A.E."/>
            <person name="van Eijk R."/>
            <person name="Schleper C."/>
            <person name="Guy L."/>
            <person name="Ettema T.J."/>
        </authorList>
    </citation>
    <scope>NUCLEOTIDE SEQUENCE</scope>
</reference>
<protein>
    <submittedName>
        <fullName evidence="1">Uncharacterized protein</fullName>
    </submittedName>
</protein>
<gene>
    <name evidence="1" type="ORF">LCGC14_2895500</name>
</gene>
<evidence type="ECO:0000313" key="1">
    <source>
        <dbReference type="EMBL" id="KKK73272.1"/>
    </source>
</evidence>
<comment type="caution">
    <text evidence="1">The sequence shown here is derived from an EMBL/GenBank/DDBJ whole genome shotgun (WGS) entry which is preliminary data.</text>
</comment>
<organism evidence="1">
    <name type="scientific">marine sediment metagenome</name>
    <dbReference type="NCBI Taxonomy" id="412755"/>
    <lineage>
        <taxon>unclassified sequences</taxon>
        <taxon>metagenomes</taxon>
        <taxon>ecological metagenomes</taxon>
    </lineage>
</organism>
<dbReference type="AlphaFoldDB" id="A0A0F8XVY0"/>
<dbReference type="EMBL" id="LAZR01056860">
    <property type="protein sequence ID" value="KKK73272.1"/>
    <property type="molecule type" value="Genomic_DNA"/>
</dbReference>
<name>A0A0F8XVY0_9ZZZZ</name>
<sequence length="304" mass="32743">MAVVSTLTVVLRAQTAAFEKRIGRARKRLTFIQRQAMATRKAVSGMFVGVVGAASLAGVTMLGKKFVEAASFAQESGNRFKEVFKLQARVAEEFANKLAAAVGRSKTNLKDMMATLQDTFVPLGLARKKGAELSGQLVKLAIDVASFKDVADEKVLEDFTGALVGQSKAVLKYGIVTNIGALKQELLRQGITKTFEALTTQEKVMLRFNVIMRSTIDAQGDAIRTAGNHANMVKRMKSAYEELQINLGKKMIPTMTKLVGVTIKAIAAVEKINFAKVESAARNAAVAIGVLGRKPSSCNTDNTK</sequence>
<proteinExistence type="predicted"/>